<dbReference type="GO" id="GO:0005666">
    <property type="term" value="C:RNA polymerase III complex"/>
    <property type="evidence" value="ECO:0007669"/>
    <property type="project" value="UniProtKB-UniRule"/>
</dbReference>
<dbReference type="Gene3D" id="1.10.10.10">
    <property type="entry name" value="Winged helix-like DNA-binding domain superfamily/Winged helix DNA-binding domain"/>
    <property type="match status" value="1"/>
</dbReference>
<keyword evidence="2 5" id="KW-0240">DNA-directed RNA polymerase</keyword>
<comment type="subcellular location">
    <subcellularLocation>
        <location evidence="1 5">Nucleus</location>
    </subcellularLocation>
</comment>
<protein>
    <recommendedName>
        <fullName evidence="5">DNA-directed RNA polymerase III subunit RPC3</fullName>
        <shortName evidence="5">RNA polymerase III subunit C3</shortName>
    </recommendedName>
</protein>
<organism evidence="7 8">
    <name type="scientific">Halteria grandinella</name>
    <dbReference type="NCBI Taxonomy" id="5974"/>
    <lineage>
        <taxon>Eukaryota</taxon>
        <taxon>Sar</taxon>
        <taxon>Alveolata</taxon>
        <taxon>Ciliophora</taxon>
        <taxon>Intramacronucleata</taxon>
        <taxon>Spirotrichea</taxon>
        <taxon>Stichotrichia</taxon>
        <taxon>Sporadotrichida</taxon>
        <taxon>Halteriidae</taxon>
        <taxon>Halteria</taxon>
    </lineage>
</organism>
<comment type="caution">
    <text evidence="7">The sequence shown here is derived from an EMBL/GenBank/DDBJ whole genome shotgun (WGS) entry which is preliminary data.</text>
</comment>
<evidence type="ECO:0000256" key="3">
    <source>
        <dbReference type="ARBA" id="ARBA00023163"/>
    </source>
</evidence>
<evidence type="ECO:0000256" key="5">
    <source>
        <dbReference type="RuleBase" id="RU367076"/>
    </source>
</evidence>
<dbReference type="AlphaFoldDB" id="A0A8J8NRN2"/>
<evidence type="ECO:0000256" key="4">
    <source>
        <dbReference type="ARBA" id="ARBA00023242"/>
    </source>
</evidence>
<evidence type="ECO:0000256" key="2">
    <source>
        <dbReference type="ARBA" id="ARBA00022478"/>
    </source>
</evidence>
<keyword evidence="4 5" id="KW-0539">Nucleus</keyword>
<dbReference type="PANTHER" id="PTHR12949:SF0">
    <property type="entry name" value="DNA-DIRECTED RNA POLYMERASE III SUBUNIT RPC3"/>
    <property type="match status" value="1"/>
</dbReference>
<dbReference type="InterPro" id="IPR039748">
    <property type="entry name" value="RPC3"/>
</dbReference>
<evidence type="ECO:0000313" key="8">
    <source>
        <dbReference type="Proteomes" id="UP000785679"/>
    </source>
</evidence>
<comment type="similarity">
    <text evidence="5">Belongs to the eukaryotic RPC3/POLR3C RNA polymerase subunit family.</text>
</comment>
<proteinExistence type="inferred from homology"/>
<dbReference type="OrthoDB" id="272392at2759"/>
<keyword evidence="8" id="KW-1185">Reference proteome</keyword>
<evidence type="ECO:0000259" key="6">
    <source>
        <dbReference type="Pfam" id="PF22536"/>
    </source>
</evidence>
<name>A0A8J8NRN2_HALGN</name>
<dbReference type="Proteomes" id="UP000785679">
    <property type="component" value="Unassembled WGS sequence"/>
</dbReference>
<comment type="function">
    <text evidence="5">DNA-dependent RNA polymerase catalyzes the transcription of DNA into RNA using the four ribonucleoside triphosphates as substrates. Specific core component of RNA polymerase III which synthesizes small RNAs, such as 5S rRNA and tRNAs.</text>
</comment>
<sequence length="148" mass="17294">MQFVKKISFDHKLQSPVYSFNFSGLFATFRHHFLLTLLEAQHSKYHARVLRVLHSKGFLEEKDLIQFCLLDIKQSRTIINQLLSEGFIQSQEVVVKQQGKMQLYGVNERVWRDRTAQRVGKACLNVIVREGSLGSKAMMAFEFNHLFF</sequence>
<dbReference type="InterPro" id="IPR055207">
    <property type="entry name" value="POLR3C_WHD"/>
</dbReference>
<evidence type="ECO:0000256" key="1">
    <source>
        <dbReference type="ARBA" id="ARBA00004123"/>
    </source>
</evidence>
<comment type="subunit">
    <text evidence="5">Component of the RNA polymerase III (Pol III) complex consisting of 17 subunits.</text>
</comment>
<evidence type="ECO:0000313" key="7">
    <source>
        <dbReference type="EMBL" id="TNV79544.1"/>
    </source>
</evidence>
<accession>A0A8J8NRN2</accession>
<dbReference type="GO" id="GO:0003697">
    <property type="term" value="F:single-stranded DNA binding"/>
    <property type="evidence" value="ECO:0007669"/>
    <property type="project" value="UniProtKB-UniRule"/>
</dbReference>
<dbReference type="PANTHER" id="PTHR12949">
    <property type="entry name" value="RNA POLYMERASE III DNA DIRECTED -RELATED"/>
    <property type="match status" value="1"/>
</dbReference>
<dbReference type="Pfam" id="PF22536">
    <property type="entry name" value="WHD_POLR3C"/>
    <property type="match status" value="1"/>
</dbReference>
<gene>
    <name evidence="7" type="ORF">FGO68_gene7705</name>
</gene>
<dbReference type="EMBL" id="RRYP01008773">
    <property type="protein sequence ID" value="TNV79544.1"/>
    <property type="molecule type" value="Genomic_DNA"/>
</dbReference>
<dbReference type="InterPro" id="IPR036388">
    <property type="entry name" value="WH-like_DNA-bd_sf"/>
</dbReference>
<feature type="domain" description="DNA-directed RNA polymerase III subunit RPC3 winged-helix" evidence="6">
    <location>
        <begin position="37"/>
        <end position="94"/>
    </location>
</feature>
<keyword evidence="3 5" id="KW-0804">Transcription</keyword>
<reference evidence="7" key="1">
    <citation type="submission" date="2019-06" db="EMBL/GenBank/DDBJ databases">
        <authorList>
            <person name="Zheng W."/>
        </authorList>
    </citation>
    <scope>NUCLEOTIDE SEQUENCE</scope>
    <source>
        <strain evidence="7">QDHG01</strain>
    </source>
</reference>